<dbReference type="Proteomes" id="UP000001916">
    <property type="component" value="Chromosome"/>
</dbReference>
<dbReference type="HOGENOM" id="CLU_118511_0_0_0"/>
<dbReference type="AlphaFoldDB" id="D7BF96"/>
<feature type="chain" id="PRO_5003092965" evidence="1">
    <location>
        <begin position="19"/>
        <end position="168"/>
    </location>
</feature>
<dbReference type="RefSeq" id="WP_013158014.1">
    <property type="nucleotide sequence ID" value="NC_014212.1"/>
</dbReference>
<feature type="signal peptide" evidence="1">
    <location>
        <begin position="1"/>
        <end position="18"/>
    </location>
</feature>
<keyword evidence="4" id="KW-1185">Reference proteome</keyword>
<organism evidence="3 4">
    <name type="scientific">Allomeiothermus silvanus (strain ATCC 700542 / DSM 9946 / NBRC 106475 / NCIMB 13440 / VI-R2)</name>
    <name type="common">Thermus silvanus</name>
    <dbReference type="NCBI Taxonomy" id="526227"/>
    <lineage>
        <taxon>Bacteria</taxon>
        <taxon>Thermotogati</taxon>
        <taxon>Deinococcota</taxon>
        <taxon>Deinococci</taxon>
        <taxon>Thermales</taxon>
        <taxon>Thermaceae</taxon>
        <taxon>Allomeiothermus</taxon>
    </lineage>
</organism>
<dbReference type="Gene3D" id="3.90.420.10">
    <property type="entry name" value="Oxidoreductase, molybdopterin-binding domain"/>
    <property type="match status" value="1"/>
</dbReference>
<evidence type="ECO:0000313" key="3">
    <source>
        <dbReference type="EMBL" id="ADH63449.1"/>
    </source>
</evidence>
<sequence length="168" mass="18511">MKRLLSVVVLVFSALAIAQSSDTVELTGLVERPAKLSLTDLQRFAAETLTVSFLSGQGLEQHTYKGVRLAALLQQAGLELENRKNDKLRKFVLATAKDGYTVIFSWAELDPEFGAQPVLLAWEEDGKPLQGERGPFRLVVPGDKRGGRYVSGVIRLEVRDADGSSQRR</sequence>
<evidence type="ECO:0000256" key="1">
    <source>
        <dbReference type="SAM" id="SignalP"/>
    </source>
</evidence>
<reference evidence="3 4" key="1">
    <citation type="journal article" date="2010" name="Stand. Genomic Sci.">
        <title>Complete genome sequence of Meiothermus silvanus type strain (VI-R2).</title>
        <authorList>
            <person name="Sikorski J."/>
            <person name="Tindall B.J."/>
            <person name="Lowry S."/>
            <person name="Lucas S."/>
            <person name="Nolan M."/>
            <person name="Copeland A."/>
            <person name="Glavina Del Rio T."/>
            <person name="Tice H."/>
            <person name="Cheng J.F."/>
            <person name="Han C."/>
            <person name="Pitluck S."/>
            <person name="Liolios K."/>
            <person name="Ivanova N."/>
            <person name="Mavromatis K."/>
            <person name="Mikhailova N."/>
            <person name="Pati A."/>
            <person name="Goodwin L."/>
            <person name="Chen A."/>
            <person name="Palaniappan K."/>
            <person name="Land M."/>
            <person name="Hauser L."/>
            <person name="Chang Y.J."/>
            <person name="Jeffries C.D."/>
            <person name="Rohde M."/>
            <person name="Goker M."/>
            <person name="Woyke T."/>
            <person name="Bristow J."/>
            <person name="Eisen J.A."/>
            <person name="Markowitz V."/>
            <person name="Hugenholtz P."/>
            <person name="Kyrpides N.C."/>
            <person name="Klenk H.P."/>
            <person name="Lapidus A."/>
        </authorList>
    </citation>
    <scope>NUCLEOTIDE SEQUENCE [LARGE SCALE GENOMIC DNA]</scope>
    <source>
        <strain evidence="4">ATCC 700542 / DSM 9946 / VI-R2</strain>
    </source>
</reference>
<keyword evidence="1" id="KW-0732">Signal</keyword>
<dbReference type="OrthoDB" id="482420at2"/>
<protein>
    <submittedName>
        <fullName evidence="3">Oxidoreductase molybdopterin binding protein</fullName>
    </submittedName>
</protein>
<dbReference type="SUPFAM" id="SSF56524">
    <property type="entry name" value="Oxidoreductase molybdopterin-binding domain"/>
    <property type="match status" value="1"/>
</dbReference>
<feature type="domain" description="Oxidoreductase molybdopterin-binding" evidence="2">
    <location>
        <begin position="23"/>
        <end position="162"/>
    </location>
</feature>
<dbReference type="InterPro" id="IPR036374">
    <property type="entry name" value="OxRdtase_Mopterin-bd_sf"/>
</dbReference>
<evidence type="ECO:0000313" key="4">
    <source>
        <dbReference type="Proteomes" id="UP000001916"/>
    </source>
</evidence>
<dbReference type="KEGG" id="msv:Mesil_1559"/>
<name>D7BF96_ALLS1</name>
<dbReference type="eggNOG" id="COG2041">
    <property type="taxonomic scope" value="Bacteria"/>
</dbReference>
<dbReference type="STRING" id="526227.Mesil_1559"/>
<dbReference type="Pfam" id="PF00174">
    <property type="entry name" value="Oxidored_molyb"/>
    <property type="match status" value="1"/>
</dbReference>
<dbReference type="EMBL" id="CP002042">
    <property type="protein sequence ID" value="ADH63449.1"/>
    <property type="molecule type" value="Genomic_DNA"/>
</dbReference>
<evidence type="ECO:0000259" key="2">
    <source>
        <dbReference type="Pfam" id="PF00174"/>
    </source>
</evidence>
<gene>
    <name evidence="3" type="ordered locus">Mesil_1559</name>
</gene>
<proteinExistence type="predicted"/>
<accession>D7BF96</accession>
<dbReference type="InterPro" id="IPR000572">
    <property type="entry name" value="OxRdtase_Mopterin-bd_dom"/>
</dbReference>